<protein>
    <submittedName>
        <fullName evidence="2">Uncharacterized protein</fullName>
    </submittedName>
</protein>
<feature type="region of interest" description="Disordered" evidence="1">
    <location>
        <begin position="42"/>
        <end position="140"/>
    </location>
</feature>
<feature type="compositionally biased region" description="Basic and acidic residues" evidence="1">
    <location>
        <begin position="130"/>
        <end position="140"/>
    </location>
</feature>
<dbReference type="EMBL" id="JAAALK010000285">
    <property type="protein sequence ID" value="KAG8064349.1"/>
    <property type="molecule type" value="Genomic_DNA"/>
</dbReference>
<accession>A0A8J5SDZ1</accession>
<dbReference type="AlphaFoldDB" id="A0A8J5SDZ1"/>
<feature type="compositionally biased region" description="Gly residues" evidence="1">
    <location>
        <begin position="83"/>
        <end position="114"/>
    </location>
</feature>
<reference evidence="2" key="2">
    <citation type="submission" date="2021-02" db="EMBL/GenBank/DDBJ databases">
        <authorList>
            <person name="Kimball J.A."/>
            <person name="Haas M.W."/>
            <person name="Macchietto M."/>
            <person name="Kono T."/>
            <person name="Duquette J."/>
            <person name="Shao M."/>
        </authorList>
    </citation>
    <scope>NUCLEOTIDE SEQUENCE</scope>
    <source>
        <tissue evidence="2">Fresh leaf tissue</tissue>
    </source>
</reference>
<feature type="compositionally biased region" description="Low complexity" evidence="1">
    <location>
        <begin position="66"/>
        <end position="82"/>
    </location>
</feature>
<evidence type="ECO:0000256" key="1">
    <source>
        <dbReference type="SAM" id="MobiDB-lite"/>
    </source>
</evidence>
<gene>
    <name evidence="2" type="ORF">GUJ93_ZPchr0004g39633</name>
</gene>
<sequence length="140" mass="13318">MEPGERRGTAGTGGAGASCRAALTGRRCGGDGWRRRVVGAAGTAGAGVEGRVAPARQGGRRRRGVRTASGWRGRPALGPAAGTSGGGGDRSAGGDGRLAGMGGDGAPTGTGGASEAGPARRGGVCGAEGCRTESSDQRGG</sequence>
<proteinExistence type="predicted"/>
<dbReference type="Proteomes" id="UP000729402">
    <property type="component" value="Unassembled WGS sequence"/>
</dbReference>
<keyword evidence="3" id="KW-1185">Reference proteome</keyword>
<organism evidence="2 3">
    <name type="scientific">Zizania palustris</name>
    <name type="common">Northern wild rice</name>
    <dbReference type="NCBI Taxonomy" id="103762"/>
    <lineage>
        <taxon>Eukaryota</taxon>
        <taxon>Viridiplantae</taxon>
        <taxon>Streptophyta</taxon>
        <taxon>Embryophyta</taxon>
        <taxon>Tracheophyta</taxon>
        <taxon>Spermatophyta</taxon>
        <taxon>Magnoliopsida</taxon>
        <taxon>Liliopsida</taxon>
        <taxon>Poales</taxon>
        <taxon>Poaceae</taxon>
        <taxon>BOP clade</taxon>
        <taxon>Oryzoideae</taxon>
        <taxon>Oryzeae</taxon>
        <taxon>Zizaniinae</taxon>
        <taxon>Zizania</taxon>
    </lineage>
</organism>
<evidence type="ECO:0000313" key="3">
    <source>
        <dbReference type="Proteomes" id="UP000729402"/>
    </source>
</evidence>
<evidence type="ECO:0000313" key="2">
    <source>
        <dbReference type="EMBL" id="KAG8064349.1"/>
    </source>
</evidence>
<comment type="caution">
    <text evidence="2">The sequence shown here is derived from an EMBL/GenBank/DDBJ whole genome shotgun (WGS) entry which is preliminary data.</text>
</comment>
<name>A0A8J5SDZ1_ZIZPA</name>
<reference evidence="2" key="1">
    <citation type="journal article" date="2021" name="bioRxiv">
        <title>Whole Genome Assembly and Annotation of Northern Wild Rice, Zizania palustris L., Supports a Whole Genome Duplication in the Zizania Genus.</title>
        <authorList>
            <person name="Haas M."/>
            <person name="Kono T."/>
            <person name="Macchietto M."/>
            <person name="Millas R."/>
            <person name="McGilp L."/>
            <person name="Shao M."/>
            <person name="Duquette J."/>
            <person name="Hirsch C.N."/>
            <person name="Kimball J."/>
        </authorList>
    </citation>
    <scope>NUCLEOTIDE SEQUENCE</scope>
    <source>
        <tissue evidence="2">Fresh leaf tissue</tissue>
    </source>
</reference>
<dbReference type="PROSITE" id="PS51257">
    <property type="entry name" value="PROKAR_LIPOPROTEIN"/>
    <property type="match status" value="1"/>
</dbReference>